<dbReference type="HOGENOM" id="CLU_2978837_0_0_1"/>
<evidence type="ECO:0000313" key="3">
    <source>
        <dbReference type="Proteomes" id="UP000008177"/>
    </source>
</evidence>
<dbReference type="InParanoid" id="G2XVJ9"/>
<feature type="region of interest" description="Disordered" evidence="1">
    <location>
        <begin position="1"/>
        <end position="28"/>
    </location>
</feature>
<dbReference type="AlphaFoldDB" id="G2XVJ9"/>
<evidence type="ECO:0000313" key="2">
    <source>
        <dbReference type="EMBL" id="CCD44519.1"/>
    </source>
</evidence>
<dbReference type="Proteomes" id="UP000008177">
    <property type="component" value="Unplaced contigs"/>
</dbReference>
<evidence type="ECO:0000256" key="1">
    <source>
        <dbReference type="SAM" id="MobiDB-lite"/>
    </source>
</evidence>
<sequence>MKTKLYSRMCTGRAGQSRTNLTSRNPVHASIESPPIWALLLGHRQDDQLDLGGQVLGD</sequence>
<dbReference type="EMBL" id="FQ790271">
    <property type="protein sequence ID" value="CCD44519.1"/>
    <property type="molecule type" value="Genomic_DNA"/>
</dbReference>
<name>G2XVJ9_BOTF4</name>
<feature type="compositionally biased region" description="Polar residues" evidence="1">
    <location>
        <begin position="14"/>
        <end position="25"/>
    </location>
</feature>
<proteinExistence type="predicted"/>
<reference evidence="3" key="1">
    <citation type="journal article" date="2011" name="PLoS Genet.">
        <title>Genomic analysis of the necrotrophic fungal pathogens Sclerotinia sclerotiorum and Botrytis cinerea.</title>
        <authorList>
            <person name="Amselem J."/>
            <person name="Cuomo C.A."/>
            <person name="van Kan J.A."/>
            <person name="Viaud M."/>
            <person name="Benito E.P."/>
            <person name="Couloux A."/>
            <person name="Coutinho P.M."/>
            <person name="de Vries R.P."/>
            <person name="Dyer P.S."/>
            <person name="Fillinger S."/>
            <person name="Fournier E."/>
            <person name="Gout L."/>
            <person name="Hahn M."/>
            <person name="Kohn L."/>
            <person name="Lapalu N."/>
            <person name="Plummer K.M."/>
            <person name="Pradier J.M."/>
            <person name="Quevillon E."/>
            <person name="Sharon A."/>
            <person name="Simon A."/>
            <person name="ten Have A."/>
            <person name="Tudzynski B."/>
            <person name="Tudzynski P."/>
            <person name="Wincker P."/>
            <person name="Andrew M."/>
            <person name="Anthouard V."/>
            <person name="Beever R.E."/>
            <person name="Beffa R."/>
            <person name="Benoit I."/>
            <person name="Bouzid O."/>
            <person name="Brault B."/>
            <person name="Chen Z."/>
            <person name="Choquer M."/>
            <person name="Collemare J."/>
            <person name="Cotton P."/>
            <person name="Danchin E.G."/>
            <person name="Da Silva C."/>
            <person name="Gautier A."/>
            <person name="Giraud C."/>
            <person name="Giraud T."/>
            <person name="Gonzalez C."/>
            <person name="Grossetete S."/>
            <person name="Guldener U."/>
            <person name="Henrissat B."/>
            <person name="Howlett B.J."/>
            <person name="Kodira C."/>
            <person name="Kretschmer M."/>
            <person name="Lappartient A."/>
            <person name="Leroch M."/>
            <person name="Levis C."/>
            <person name="Mauceli E."/>
            <person name="Neuveglise C."/>
            <person name="Oeser B."/>
            <person name="Pearson M."/>
            <person name="Poulain J."/>
            <person name="Poussereau N."/>
            <person name="Quesneville H."/>
            <person name="Rascle C."/>
            <person name="Schumacher J."/>
            <person name="Segurens B."/>
            <person name="Sexton A."/>
            <person name="Silva E."/>
            <person name="Sirven C."/>
            <person name="Soanes D.M."/>
            <person name="Talbot N.J."/>
            <person name="Templeton M."/>
            <person name="Yandava C."/>
            <person name="Yarden O."/>
            <person name="Zeng Q."/>
            <person name="Rollins J.A."/>
            <person name="Lebrun M.H."/>
            <person name="Dickman M."/>
        </authorList>
    </citation>
    <scope>NUCLEOTIDE SEQUENCE [LARGE SCALE GENOMIC DNA]</scope>
    <source>
        <strain evidence="3">T4</strain>
    </source>
</reference>
<protein>
    <submittedName>
        <fullName evidence="2">Uncharacterized protein</fullName>
    </submittedName>
</protein>
<gene>
    <name evidence="2" type="ORF">BofuT4_P054200.1</name>
</gene>
<organism evidence="2 3">
    <name type="scientific">Botryotinia fuckeliana (strain T4)</name>
    <name type="common">Noble rot fungus</name>
    <name type="synonym">Botrytis cinerea</name>
    <dbReference type="NCBI Taxonomy" id="999810"/>
    <lineage>
        <taxon>Eukaryota</taxon>
        <taxon>Fungi</taxon>
        <taxon>Dikarya</taxon>
        <taxon>Ascomycota</taxon>
        <taxon>Pezizomycotina</taxon>
        <taxon>Leotiomycetes</taxon>
        <taxon>Helotiales</taxon>
        <taxon>Sclerotiniaceae</taxon>
        <taxon>Botrytis</taxon>
    </lineage>
</organism>
<accession>G2XVJ9</accession>